<name>A0A210R6F6_MIZYE</name>
<dbReference type="Proteomes" id="UP000242188">
    <property type="component" value="Unassembled WGS sequence"/>
</dbReference>
<dbReference type="CDD" id="cd22666">
    <property type="entry name" value="FHA_CHK2"/>
    <property type="match status" value="1"/>
</dbReference>
<dbReference type="EC" id="2.7.11.1" evidence="1"/>
<dbReference type="Pfam" id="PF00498">
    <property type="entry name" value="FHA"/>
    <property type="match status" value="1"/>
</dbReference>
<evidence type="ECO:0000256" key="5">
    <source>
        <dbReference type="ARBA" id="ARBA00022840"/>
    </source>
</evidence>
<accession>A0A210R6F6</accession>
<comment type="catalytic activity">
    <reaction evidence="7">
        <text>L-seryl-[protein] + ATP = O-phospho-L-seryl-[protein] + ADP + H(+)</text>
        <dbReference type="Rhea" id="RHEA:17989"/>
        <dbReference type="Rhea" id="RHEA-COMP:9863"/>
        <dbReference type="Rhea" id="RHEA-COMP:11604"/>
        <dbReference type="ChEBI" id="CHEBI:15378"/>
        <dbReference type="ChEBI" id="CHEBI:29999"/>
        <dbReference type="ChEBI" id="CHEBI:30616"/>
        <dbReference type="ChEBI" id="CHEBI:83421"/>
        <dbReference type="ChEBI" id="CHEBI:456216"/>
        <dbReference type="EC" id="2.7.11.1"/>
    </reaction>
</comment>
<dbReference type="GO" id="GO:0005634">
    <property type="term" value="C:nucleus"/>
    <property type="evidence" value="ECO:0007669"/>
    <property type="project" value="TreeGrafter"/>
</dbReference>
<dbReference type="SMART" id="SM00220">
    <property type="entry name" value="S_TKc"/>
    <property type="match status" value="1"/>
</dbReference>
<evidence type="ECO:0000256" key="1">
    <source>
        <dbReference type="ARBA" id="ARBA00012513"/>
    </source>
</evidence>
<dbReference type="Gene3D" id="1.10.510.10">
    <property type="entry name" value="Transferase(Phosphotransferase) domain 1"/>
    <property type="match status" value="1"/>
</dbReference>
<keyword evidence="3" id="KW-0547">Nucleotide-binding</keyword>
<dbReference type="InterPro" id="IPR011009">
    <property type="entry name" value="Kinase-like_dom_sf"/>
</dbReference>
<evidence type="ECO:0000256" key="7">
    <source>
        <dbReference type="ARBA" id="ARBA00048679"/>
    </source>
</evidence>
<dbReference type="Gene3D" id="3.30.200.20">
    <property type="entry name" value="Phosphorylase Kinase, domain 1"/>
    <property type="match status" value="1"/>
</dbReference>
<evidence type="ECO:0000256" key="8">
    <source>
        <dbReference type="SAM" id="MobiDB-lite"/>
    </source>
</evidence>
<keyword evidence="4 11" id="KW-0808">Transferase</keyword>
<evidence type="ECO:0000256" key="6">
    <source>
        <dbReference type="ARBA" id="ARBA00047899"/>
    </source>
</evidence>
<sequence>MRKGNSCLDDKNTEKLVDIANATVSQVAGQSQGSSSTASMETVPADFIDGDFSEDDDSQDDDCWGKLFPLGQSFTAIELSKDEYTFGRGDNCDVPFCAPSAKKHQYFQAYSKVHFKLIRQKTSTGVHIFLEDTSGNGTFINGEKVGKGNKQVLANNDEVSLAVKKNKAYMFLDNNANEDTSLPQEIREKYTLTKTLGRGACGEVKLAFAKGSCERFAVKIISKKKFSIGGNSQINLSKQVMSEVKILKALKHPCIIAIEDVIDTPDTLFIILEVVEGGELFDKVVSIGQYDEPTAKLLFYQMVMACKYLHDQGITHRDLKPENILLASENNETVIKVTDFGLSKFVDAGSIMKTFCGTPTYLAPEILLTAGSGAYTKSIDCWSLGVILFICLAGYPPFSDERKDMDLPKQILGAHFSFPKQYWSGISENAVDLIKKLMTVDPKKRITLADALNHPWFKDEEMKQKANKLIYPEHEGMAPPSILPSPPKKRVAESGEEPPAKRKISTDTASPPDTPT</sequence>
<evidence type="ECO:0000256" key="4">
    <source>
        <dbReference type="ARBA" id="ARBA00022777"/>
    </source>
</evidence>
<dbReference type="SUPFAM" id="SSF56112">
    <property type="entry name" value="Protein kinase-like (PK-like)"/>
    <property type="match status" value="1"/>
</dbReference>
<dbReference type="InterPro" id="IPR000253">
    <property type="entry name" value="FHA_dom"/>
</dbReference>
<evidence type="ECO:0000313" key="11">
    <source>
        <dbReference type="EMBL" id="OWF56643.1"/>
    </source>
</evidence>
<feature type="domain" description="FHA" evidence="9">
    <location>
        <begin position="84"/>
        <end position="145"/>
    </location>
</feature>
<dbReference type="STRING" id="6573.A0A210R6F6"/>
<keyword evidence="2" id="KW-0723">Serine/threonine-protein kinase</keyword>
<gene>
    <name evidence="11" type="ORF">KP79_PYT16245</name>
</gene>
<dbReference type="GO" id="GO:0005737">
    <property type="term" value="C:cytoplasm"/>
    <property type="evidence" value="ECO:0007669"/>
    <property type="project" value="TreeGrafter"/>
</dbReference>
<comment type="caution">
    <text evidence="11">The sequence shown here is derived from an EMBL/GenBank/DDBJ whole genome shotgun (WGS) entry which is preliminary data.</text>
</comment>
<protein>
    <recommendedName>
        <fullName evidence="1">non-specific serine/threonine protein kinase</fullName>
        <ecNumber evidence="1">2.7.11.1</ecNumber>
    </recommendedName>
</protein>
<keyword evidence="12" id="KW-1185">Reference proteome</keyword>
<dbReference type="PROSITE" id="PS50006">
    <property type="entry name" value="FHA_DOMAIN"/>
    <property type="match status" value="1"/>
</dbReference>
<dbReference type="GO" id="GO:0005524">
    <property type="term" value="F:ATP binding"/>
    <property type="evidence" value="ECO:0007669"/>
    <property type="project" value="UniProtKB-KW"/>
</dbReference>
<dbReference type="OrthoDB" id="40902at2759"/>
<dbReference type="FunFam" id="1.10.510.10:FF:000571">
    <property type="entry name" value="Maternal embryonic leucine zipper kinase"/>
    <property type="match status" value="1"/>
</dbReference>
<comment type="catalytic activity">
    <reaction evidence="6">
        <text>L-threonyl-[protein] + ATP = O-phospho-L-threonyl-[protein] + ADP + H(+)</text>
        <dbReference type="Rhea" id="RHEA:46608"/>
        <dbReference type="Rhea" id="RHEA-COMP:11060"/>
        <dbReference type="Rhea" id="RHEA-COMP:11605"/>
        <dbReference type="ChEBI" id="CHEBI:15378"/>
        <dbReference type="ChEBI" id="CHEBI:30013"/>
        <dbReference type="ChEBI" id="CHEBI:30616"/>
        <dbReference type="ChEBI" id="CHEBI:61977"/>
        <dbReference type="ChEBI" id="CHEBI:456216"/>
        <dbReference type="EC" id="2.7.11.1"/>
    </reaction>
</comment>
<feature type="domain" description="Protein kinase" evidence="10">
    <location>
        <begin position="190"/>
        <end position="457"/>
    </location>
</feature>
<dbReference type="Pfam" id="PF00069">
    <property type="entry name" value="Pkinase"/>
    <property type="match status" value="1"/>
</dbReference>
<evidence type="ECO:0000259" key="9">
    <source>
        <dbReference type="PROSITE" id="PS50006"/>
    </source>
</evidence>
<evidence type="ECO:0000259" key="10">
    <source>
        <dbReference type="PROSITE" id="PS50011"/>
    </source>
</evidence>
<dbReference type="PROSITE" id="PS50011">
    <property type="entry name" value="PROTEIN_KINASE_DOM"/>
    <property type="match status" value="1"/>
</dbReference>
<dbReference type="InterPro" id="IPR008984">
    <property type="entry name" value="SMAD_FHA_dom_sf"/>
</dbReference>
<dbReference type="FunFam" id="3.30.200.20:FF:000255">
    <property type="entry name" value="serine/threonine-protein kinase Chk2 isoform X1"/>
    <property type="match status" value="1"/>
</dbReference>
<feature type="region of interest" description="Disordered" evidence="8">
    <location>
        <begin position="474"/>
        <end position="516"/>
    </location>
</feature>
<dbReference type="GO" id="GO:0004674">
    <property type="term" value="F:protein serine/threonine kinase activity"/>
    <property type="evidence" value="ECO:0007669"/>
    <property type="project" value="UniProtKB-KW"/>
</dbReference>
<keyword evidence="5" id="KW-0067">ATP-binding</keyword>
<evidence type="ECO:0000256" key="2">
    <source>
        <dbReference type="ARBA" id="ARBA00022527"/>
    </source>
</evidence>
<reference evidence="11 12" key="1">
    <citation type="journal article" date="2017" name="Nat. Ecol. Evol.">
        <title>Scallop genome provides insights into evolution of bilaterian karyotype and development.</title>
        <authorList>
            <person name="Wang S."/>
            <person name="Zhang J."/>
            <person name="Jiao W."/>
            <person name="Li J."/>
            <person name="Xun X."/>
            <person name="Sun Y."/>
            <person name="Guo X."/>
            <person name="Huan P."/>
            <person name="Dong B."/>
            <person name="Zhang L."/>
            <person name="Hu X."/>
            <person name="Sun X."/>
            <person name="Wang J."/>
            <person name="Zhao C."/>
            <person name="Wang Y."/>
            <person name="Wang D."/>
            <person name="Huang X."/>
            <person name="Wang R."/>
            <person name="Lv J."/>
            <person name="Li Y."/>
            <person name="Zhang Z."/>
            <person name="Liu B."/>
            <person name="Lu W."/>
            <person name="Hui Y."/>
            <person name="Liang J."/>
            <person name="Zhou Z."/>
            <person name="Hou R."/>
            <person name="Li X."/>
            <person name="Liu Y."/>
            <person name="Li H."/>
            <person name="Ning X."/>
            <person name="Lin Y."/>
            <person name="Zhao L."/>
            <person name="Xing Q."/>
            <person name="Dou J."/>
            <person name="Li Y."/>
            <person name="Mao J."/>
            <person name="Guo H."/>
            <person name="Dou H."/>
            <person name="Li T."/>
            <person name="Mu C."/>
            <person name="Jiang W."/>
            <person name="Fu Q."/>
            <person name="Fu X."/>
            <person name="Miao Y."/>
            <person name="Liu J."/>
            <person name="Yu Q."/>
            <person name="Li R."/>
            <person name="Liao H."/>
            <person name="Li X."/>
            <person name="Kong Y."/>
            <person name="Jiang Z."/>
            <person name="Chourrout D."/>
            <person name="Li R."/>
            <person name="Bao Z."/>
        </authorList>
    </citation>
    <scope>NUCLEOTIDE SEQUENCE [LARGE SCALE GENOMIC DNA]</scope>
    <source>
        <strain evidence="11 12">PY_sf001</strain>
    </source>
</reference>
<keyword evidence="4 11" id="KW-0418">Kinase</keyword>
<proteinExistence type="predicted"/>
<dbReference type="PANTHER" id="PTHR44167">
    <property type="entry name" value="OVARIAN-SPECIFIC SERINE/THREONINE-PROTEIN KINASE LOK-RELATED"/>
    <property type="match status" value="1"/>
</dbReference>
<evidence type="ECO:0000256" key="3">
    <source>
        <dbReference type="ARBA" id="ARBA00022741"/>
    </source>
</evidence>
<feature type="compositionally biased region" description="Low complexity" evidence="8">
    <location>
        <begin position="506"/>
        <end position="516"/>
    </location>
</feature>
<dbReference type="GO" id="GO:0044773">
    <property type="term" value="P:mitotic DNA damage checkpoint signaling"/>
    <property type="evidence" value="ECO:0007669"/>
    <property type="project" value="TreeGrafter"/>
</dbReference>
<organism evidence="11 12">
    <name type="scientific">Mizuhopecten yessoensis</name>
    <name type="common">Japanese scallop</name>
    <name type="synonym">Patinopecten yessoensis</name>
    <dbReference type="NCBI Taxonomy" id="6573"/>
    <lineage>
        <taxon>Eukaryota</taxon>
        <taxon>Metazoa</taxon>
        <taxon>Spiralia</taxon>
        <taxon>Lophotrochozoa</taxon>
        <taxon>Mollusca</taxon>
        <taxon>Bivalvia</taxon>
        <taxon>Autobranchia</taxon>
        <taxon>Pteriomorphia</taxon>
        <taxon>Pectinida</taxon>
        <taxon>Pectinoidea</taxon>
        <taxon>Pectinidae</taxon>
        <taxon>Mizuhopecten</taxon>
    </lineage>
</organism>
<dbReference type="PANTHER" id="PTHR44167:SF24">
    <property type="entry name" value="SERINE_THREONINE-PROTEIN KINASE CHK2"/>
    <property type="match status" value="1"/>
</dbReference>
<dbReference type="AlphaFoldDB" id="A0A210R6F6"/>
<dbReference type="InterPro" id="IPR008271">
    <property type="entry name" value="Ser/Thr_kinase_AS"/>
</dbReference>
<dbReference type="SMART" id="SM00240">
    <property type="entry name" value="FHA"/>
    <property type="match status" value="1"/>
</dbReference>
<dbReference type="Gene3D" id="2.60.200.20">
    <property type="match status" value="1"/>
</dbReference>
<evidence type="ECO:0000313" key="12">
    <source>
        <dbReference type="Proteomes" id="UP000242188"/>
    </source>
</evidence>
<dbReference type="SUPFAM" id="SSF49879">
    <property type="entry name" value="SMAD/FHA domain"/>
    <property type="match status" value="1"/>
</dbReference>
<dbReference type="PROSITE" id="PS00108">
    <property type="entry name" value="PROTEIN_KINASE_ST"/>
    <property type="match status" value="1"/>
</dbReference>
<dbReference type="EMBL" id="NEDP02000123">
    <property type="protein sequence ID" value="OWF56643.1"/>
    <property type="molecule type" value="Genomic_DNA"/>
</dbReference>
<dbReference type="InterPro" id="IPR000719">
    <property type="entry name" value="Prot_kinase_dom"/>
</dbReference>
<dbReference type="FunFam" id="2.60.200.20:FF:000079">
    <property type="entry name" value="Checkpoint kinase 2"/>
    <property type="match status" value="1"/>
</dbReference>